<sequence length="59" mass="6808">MLCDSCDATVINGLKCHEHGCPDAWKDYKKKCPCCDKMFKPKEKHQVCCTKSCKKEYYG</sequence>
<protein>
    <submittedName>
        <fullName evidence="1">Uncharacterized protein</fullName>
    </submittedName>
</protein>
<proteinExistence type="predicted"/>
<organism evidence="1">
    <name type="scientific">marine sediment metagenome</name>
    <dbReference type="NCBI Taxonomy" id="412755"/>
    <lineage>
        <taxon>unclassified sequences</taxon>
        <taxon>metagenomes</taxon>
        <taxon>ecological metagenomes</taxon>
    </lineage>
</organism>
<reference evidence="1" key="1">
    <citation type="journal article" date="2014" name="Front. Microbiol.">
        <title>High frequency of phylogenetically diverse reductive dehalogenase-homologous genes in deep subseafloor sedimentary metagenomes.</title>
        <authorList>
            <person name="Kawai M."/>
            <person name="Futagami T."/>
            <person name="Toyoda A."/>
            <person name="Takaki Y."/>
            <person name="Nishi S."/>
            <person name="Hori S."/>
            <person name="Arai W."/>
            <person name="Tsubouchi T."/>
            <person name="Morono Y."/>
            <person name="Uchiyama I."/>
            <person name="Ito T."/>
            <person name="Fujiyama A."/>
            <person name="Inagaki F."/>
            <person name="Takami H."/>
        </authorList>
    </citation>
    <scope>NUCLEOTIDE SEQUENCE</scope>
    <source>
        <strain evidence="1">Expedition CK06-06</strain>
    </source>
</reference>
<gene>
    <name evidence="1" type="ORF">S01H4_05305</name>
</gene>
<evidence type="ECO:0000313" key="1">
    <source>
        <dbReference type="EMBL" id="GAG70398.1"/>
    </source>
</evidence>
<comment type="caution">
    <text evidence="1">The sequence shown here is derived from an EMBL/GenBank/DDBJ whole genome shotgun (WGS) entry which is preliminary data.</text>
</comment>
<accession>X1ACK2</accession>
<dbReference type="AlphaFoldDB" id="X1ACK2"/>
<dbReference type="EMBL" id="BART01001524">
    <property type="protein sequence ID" value="GAG70398.1"/>
    <property type="molecule type" value="Genomic_DNA"/>
</dbReference>
<name>X1ACK2_9ZZZZ</name>